<comment type="caution">
    <text evidence="1">The sequence shown here is derived from an EMBL/GenBank/DDBJ whole genome shotgun (WGS) entry which is preliminary data.</text>
</comment>
<protein>
    <submittedName>
        <fullName evidence="1">Gem-associated protein 5</fullName>
    </submittedName>
</protein>
<evidence type="ECO:0000313" key="1">
    <source>
        <dbReference type="EMBL" id="KAI4463472.1"/>
    </source>
</evidence>
<keyword evidence="2" id="KW-1185">Reference proteome</keyword>
<dbReference type="Proteomes" id="UP001056778">
    <property type="component" value="Chromosome 4"/>
</dbReference>
<reference evidence="1" key="1">
    <citation type="submission" date="2022-04" db="EMBL/GenBank/DDBJ databases">
        <title>Chromosome-scale genome assembly of Holotrichia oblita Faldermann.</title>
        <authorList>
            <person name="Rongchong L."/>
        </authorList>
    </citation>
    <scope>NUCLEOTIDE SEQUENCE</scope>
    <source>
        <strain evidence="1">81SQS9</strain>
    </source>
</reference>
<dbReference type="EMBL" id="CM043018">
    <property type="protein sequence ID" value="KAI4463472.1"/>
    <property type="molecule type" value="Genomic_DNA"/>
</dbReference>
<gene>
    <name evidence="1" type="ORF">MML48_4g00014151</name>
</gene>
<organism evidence="1 2">
    <name type="scientific">Holotrichia oblita</name>
    <name type="common">Chafer beetle</name>
    <dbReference type="NCBI Taxonomy" id="644536"/>
    <lineage>
        <taxon>Eukaryota</taxon>
        <taxon>Metazoa</taxon>
        <taxon>Ecdysozoa</taxon>
        <taxon>Arthropoda</taxon>
        <taxon>Hexapoda</taxon>
        <taxon>Insecta</taxon>
        <taxon>Pterygota</taxon>
        <taxon>Neoptera</taxon>
        <taxon>Endopterygota</taxon>
        <taxon>Coleoptera</taxon>
        <taxon>Polyphaga</taxon>
        <taxon>Scarabaeiformia</taxon>
        <taxon>Scarabaeidae</taxon>
        <taxon>Melolonthinae</taxon>
        <taxon>Holotrichia</taxon>
    </lineage>
</organism>
<accession>A0ACB9T9K0</accession>
<name>A0ACB9T9K0_HOLOL</name>
<sequence>MNNLVVPPSPNWYESKILACTVDNTLIYGSKTEIVIIKPRPYDEPADIKVMLHAHYERITSIDVNPNWELGNMLAVSAGEDKVVKLWNMEDYSCKCINNAHTSNSEKLIGASFAGNDKIVSVTENGFITIWRTLTNEVNPLKNVFPFKVQITTLAVCPHSPWLVAFGVRQGLVIITDLRKNGKILYKMRGHDKSIISLSWCPVPYNVFPRNTIKRITDTKKHNGESIEPDADTSKSEIKKDNNEETNLKKNINEEIDIKDVTKEVGLQEHAKEVDVKEKVTKDVDSKENIHEKLDLKDEVENVLQNNIEYDTLTDIINNKELDNIQNFDLKIKSSDADTILSSDCVEKIIETSKTVPIENQEQSVKLYLEQTDKDIQDLKLEKENDNHNNSKDQLLADDKTITDIKLEEENKHKCIADDTCDTSVIVNEENNMQQSDANDIVVADTSQGEENDKQATISDSSVTADATFKEQNDNKPTAPPVDEVVAPNVVVNEENGDIKVVDALPDFTKLPKEYLLASSAKGGINTPQKKLIHHDHGSNLFSIAAPIHVIHKSEEHSNDSKEPLFAWTFGQERFLLCTSLQADRTTFSSYPTNGGYIYCLASSPLDPNRLAVGIGDNTAKIWDLSRSHVQCIIMTNLWQKIQSKVLTLAWHPTKESILAYGTLEGRIGLVNTNNTSKLPSLLTQHFRSSVNSISWGPLDGKPNVLGLYACGEEQLAIYNVDKPTEGKLFSFSKPTIMQIGKNERVSCISWKPDYKLFAVGTRSGSIAIYNINLELESTIYAQHKRILNLSWHPEATAEDSETSPYHSWLAVSTLDVSIIIYDLTKERGSGDDSKDDCRLFTILNGHTKPVNCLCWSSYEGAKLVSAGEDGIAQVWDVKSKKIISTFTGHNVEAILSVLWSPLDKDFIITGAKDNCIRIWNITENKPMSEEELTVVRKERLRLKQEFRKHKQADESDSEDDIKKVKRGVMLTLTAKAQNNPSKVFEACKRSFSFNNSEQQENTVKSEDNSNVNDFDVTKLFGDKDDLLELLETEQQHHVDRKKYVCCQQLSLWKGDFAETLKEAIKNGTVNPWLISMAPMVSPKLWQEACEVYATKLLEKTKVDPIETVSYLIACHKVEEAIKLLCTATLFRDALALAKCRYSKDDPIINEILSKWATFSILTGSFELAAQCFIAMEQYDEAAKALFKRSDEKTLEFALKLAEKSDNKDLTDAILLRYNVFKTHAVEKENNTKLYAIDESHDIHNNGTEEYVTSNKTDVNNSLNEDNVDKKIVVESNEENNETSKDDQCELSNA</sequence>
<proteinExistence type="predicted"/>
<evidence type="ECO:0000313" key="2">
    <source>
        <dbReference type="Proteomes" id="UP001056778"/>
    </source>
</evidence>